<dbReference type="InterPro" id="IPR029033">
    <property type="entry name" value="His_PPase_superfam"/>
</dbReference>
<reference evidence="1" key="1">
    <citation type="journal article" date="2022" name="Toxins">
        <title>Genomic Analysis of Sphingopyxis sp. USTB-05 for Biodegrading Cyanobacterial Hepatotoxins.</title>
        <authorList>
            <person name="Liu C."/>
            <person name="Xu Q."/>
            <person name="Zhao Z."/>
            <person name="Zhang H."/>
            <person name="Liu X."/>
            <person name="Yin C."/>
            <person name="Liu Y."/>
            <person name="Yan H."/>
        </authorList>
    </citation>
    <scope>NUCLEOTIDE SEQUENCE</scope>
    <source>
        <strain evidence="1">NBD5</strain>
    </source>
</reference>
<accession>A0ABY4XB23</accession>
<protein>
    <submittedName>
        <fullName evidence="1">Histidine phosphatase family protein</fullName>
    </submittedName>
</protein>
<sequence>MKRLITFRHAKSGWDQPTMRDFDRGLNAKGRRAAATMGRHMRTLGLVFDAVLASPAVRVAETLDAMADGYGRRITPAWDRRLYLATAQTLLEAIQEADDGVETLMIAAHNPGIEELVLLLAGAGGEEELATRGSVEDKYPTAAIAELHFEADRWSAVAPGGGQLIRFVRPRDLDPTLGPERG</sequence>
<dbReference type="InterPro" id="IPR013078">
    <property type="entry name" value="His_Pase_superF_clade-1"/>
</dbReference>
<evidence type="ECO:0000313" key="2">
    <source>
        <dbReference type="Proteomes" id="UP001056937"/>
    </source>
</evidence>
<gene>
    <name evidence="1" type="ORF">LHA26_06805</name>
</gene>
<keyword evidence="2" id="KW-1185">Reference proteome</keyword>
<name>A0ABY4XB23_9SPHN</name>
<dbReference type="CDD" id="cd07040">
    <property type="entry name" value="HP"/>
    <property type="match status" value="1"/>
</dbReference>
<dbReference type="Pfam" id="PF00300">
    <property type="entry name" value="His_Phos_1"/>
    <property type="match status" value="1"/>
</dbReference>
<dbReference type="SUPFAM" id="SSF53254">
    <property type="entry name" value="Phosphoglycerate mutase-like"/>
    <property type="match status" value="1"/>
</dbReference>
<dbReference type="RefSeq" id="WP_252167962.1">
    <property type="nucleotide sequence ID" value="NZ_CP084930.1"/>
</dbReference>
<dbReference type="Proteomes" id="UP001056937">
    <property type="component" value="Chromosome 1"/>
</dbReference>
<dbReference type="PANTHER" id="PTHR47623:SF1">
    <property type="entry name" value="OS09G0287300 PROTEIN"/>
    <property type="match status" value="1"/>
</dbReference>
<dbReference type="EMBL" id="CP084930">
    <property type="protein sequence ID" value="USI74157.1"/>
    <property type="molecule type" value="Genomic_DNA"/>
</dbReference>
<dbReference type="PANTHER" id="PTHR47623">
    <property type="entry name" value="OS09G0287300 PROTEIN"/>
    <property type="match status" value="1"/>
</dbReference>
<dbReference type="Gene3D" id="3.40.50.1240">
    <property type="entry name" value="Phosphoglycerate mutase-like"/>
    <property type="match status" value="1"/>
</dbReference>
<proteinExistence type="predicted"/>
<evidence type="ECO:0000313" key="1">
    <source>
        <dbReference type="EMBL" id="USI74157.1"/>
    </source>
</evidence>
<organism evidence="1 2">
    <name type="scientific">Sphingomonas morindae</name>
    <dbReference type="NCBI Taxonomy" id="1541170"/>
    <lineage>
        <taxon>Bacteria</taxon>
        <taxon>Pseudomonadati</taxon>
        <taxon>Pseudomonadota</taxon>
        <taxon>Alphaproteobacteria</taxon>
        <taxon>Sphingomonadales</taxon>
        <taxon>Sphingomonadaceae</taxon>
        <taxon>Sphingomonas</taxon>
    </lineage>
</organism>